<sequence>MGFLPKRMLNHTSAFQGADEQTRRRLFFMRVAPLEFSYGKWRRDTPI</sequence>
<dbReference type="EMBL" id="ABXY01000001">
    <property type="protein sequence ID" value="EEB22455.1"/>
    <property type="molecule type" value="Genomic_DNA"/>
</dbReference>
<evidence type="ECO:0000313" key="1">
    <source>
        <dbReference type="EMBL" id="EEB22455.1"/>
    </source>
</evidence>
<proteinExistence type="predicted"/>
<gene>
    <name evidence="1" type="ORF">BIFCAT_00089</name>
</gene>
<evidence type="ECO:0000313" key="2">
    <source>
        <dbReference type="Proteomes" id="UP000003882"/>
    </source>
</evidence>
<comment type="caution">
    <text evidence="1">The sequence shown here is derived from an EMBL/GenBank/DDBJ whole genome shotgun (WGS) entry which is preliminary data.</text>
</comment>
<protein>
    <submittedName>
        <fullName evidence="1">Uncharacterized protein</fullName>
    </submittedName>
</protein>
<reference evidence="1 2" key="2">
    <citation type="submission" date="2008-10" db="EMBL/GenBank/DDBJ databases">
        <authorList>
            <person name="Fulton L."/>
            <person name="Clifton S."/>
            <person name="Fulton B."/>
            <person name="Xu J."/>
            <person name="Minx P."/>
            <person name="Pepin K.H."/>
            <person name="Johnson M."/>
            <person name="Bhonagiri V."/>
            <person name="Nash W.E."/>
            <person name="Mardis E.R."/>
            <person name="Wilson R.K."/>
        </authorList>
    </citation>
    <scope>NUCLEOTIDE SEQUENCE [LARGE SCALE GENOMIC DNA]</scope>
    <source>
        <strain evidence="1 2">DSM 16992</strain>
    </source>
</reference>
<name>B6XS83_9BIFI</name>
<reference evidence="1 2" key="1">
    <citation type="submission" date="2008-10" db="EMBL/GenBank/DDBJ databases">
        <title>Draft genome sequence of Bifidobacterium catenulatum (DSM 16992).</title>
        <authorList>
            <person name="Sudarsanam P."/>
            <person name="Ley R."/>
            <person name="Guruge J."/>
            <person name="Turnbaugh P.J."/>
            <person name="Mahowald M."/>
            <person name="Liep D."/>
            <person name="Gordon J."/>
        </authorList>
    </citation>
    <scope>NUCLEOTIDE SEQUENCE [LARGE SCALE GENOMIC DNA]</scope>
    <source>
        <strain evidence="1 2">DSM 16992</strain>
    </source>
</reference>
<accession>B6XS83</accession>
<dbReference type="Proteomes" id="UP000003882">
    <property type="component" value="Unassembled WGS sequence"/>
</dbReference>
<dbReference type="AlphaFoldDB" id="B6XS83"/>
<organism evidence="1 2">
    <name type="scientific">Bifidobacterium catenulatum DSM 16992 = JCM 1194 = LMG 11043</name>
    <dbReference type="NCBI Taxonomy" id="566552"/>
    <lineage>
        <taxon>Bacteria</taxon>
        <taxon>Bacillati</taxon>
        <taxon>Actinomycetota</taxon>
        <taxon>Actinomycetes</taxon>
        <taxon>Bifidobacteriales</taxon>
        <taxon>Bifidobacteriaceae</taxon>
        <taxon>Bifidobacterium</taxon>
    </lineage>
</organism>